<dbReference type="Proteomes" id="UP000741282">
    <property type="component" value="Unassembled WGS sequence"/>
</dbReference>
<evidence type="ECO:0000313" key="2">
    <source>
        <dbReference type="EMBL" id="MCA9376457.1"/>
    </source>
</evidence>
<dbReference type="SUPFAM" id="SSF48452">
    <property type="entry name" value="TPR-like"/>
    <property type="match status" value="1"/>
</dbReference>
<dbReference type="EC" id="2.4.-.-" evidence="2"/>
<dbReference type="Pfam" id="PF00535">
    <property type="entry name" value="Glycos_transf_2"/>
    <property type="match status" value="1"/>
</dbReference>
<reference evidence="2" key="2">
    <citation type="journal article" date="2021" name="Microbiome">
        <title>Successional dynamics and alternative stable states in a saline activated sludge microbial community over 9 years.</title>
        <authorList>
            <person name="Wang Y."/>
            <person name="Ye J."/>
            <person name="Ju F."/>
            <person name="Liu L."/>
            <person name="Boyd J.A."/>
            <person name="Deng Y."/>
            <person name="Parks D.H."/>
            <person name="Jiang X."/>
            <person name="Yin X."/>
            <person name="Woodcroft B.J."/>
            <person name="Tyson G.W."/>
            <person name="Hugenholtz P."/>
            <person name="Polz M.F."/>
            <person name="Zhang T."/>
        </authorList>
    </citation>
    <scope>NUCLEOTIDE SEQUENCE</scope>
    <source>
        <strain evidence="2">HKST-UBA17</strain>
    </source>
</reference>
<dbReference type="InterPro" id="IPR029044">
    <property type="entry name" value="Nucleotide-diphossugar_trans"/>
</dbReference>
<sequence length="363" mass="42454">MIVKNEEEILERSLSSIAPLVDEMIITDTGSIDATIDIAKKFTKHVKHFEWCDDFSAARNFCSSFVTTQYILRWDADFILKEGHIAKLLELKDRDLLNADRVYLRWNVDHGDDGTPIKYMQNYFIYRTDMFTWKYPVHNLLTPVVPHQKIKNLIRMDIEVDHHKDRKKKEYRYSQTAKLVKEVLQKEPNNPRYLMNYSEGLMFDGNYIEAIGYLYRYLEYEDNSEKQDVVERKASAIDKLVYALIKAGRLREAEKQLSHLPSAVFSHPLVQLSRADILSITSPTDAIPVFRNYLHHPVTPENNGNVYDHERFYVHPRLILGTLLSERNIPEALIYINDALRATRVGETKDKIIHLLENLGEQI</sequence>
<keyword evidence="2" id="KW-0808">Transferase</keyword>
<dbReference type="PANTHER" id="PTHR43630">
    <property type="entry name" value="POLY-BETA-1,6-N-ACETYL-D-GLUCOSAMINE SYNTHASE"/>
    <property type="match status" value="1"/>
</dbReference>
<dbReference type="SUPFAM" id="SSF53448">
    <property type="entry name" value="Nucleotide-diphospho-sugar transferases"/>
    <property type="match status" value="1"/>
</dbReference>
<dbReference type="PANTHER" id="PTHR43630:SF2">
    <property type="entry name" value="GLYCOSYLTRANSFERASE"/>
    <property type="match status" value="1"/>
</dbReference>
<protein>
    <submittedName>
        <fullName evidence="2">Glycosyltransferase</fullName>
        <ecNumber evidence="2">2.4.-.-</ecNumber>
    </submittedName>
</protein>
<dbReference type="Gene3D" id="3.90.550.10">
    <property type="entry name" value="Spore Coat Polysaccharide Biosynthesis Protein SpsA, Chain A"/>
    <property type="match status" value="1"/>
</dbReference>
<organism evidence="2 3">
    <name type="scientific">Candidatus Dojkabacteria bacterium</name>
    <dbReference type="NCBI Taxonomy" id="2099670"/>
    <lineage>
        <taxon>Bacteria</taxon>
        <taxon>Candidatus Dojkabacteria</taxon>
    </lineage>
</organism>
<comment type="caution">
    <text evidence="2">The sequence shown here is derived from an EMBL/GenBank/DDBJ whole genome shotgun (WGS) entry which is preliminary data.</text>
</comment>
<gene>
    <name evidence="2" type="ORF">KC685_00880</name>
</gene>
<dbReference type="InterPro" id="IPR001173">
    <property type="entry name" value="Glyco_trans_2-like"/>
</dbReference>
<feature type="domain" description="Glycosyltransferase 2-like" evidence="1">
    <location>
        <begin position="1"/>
        <end position="100"/>
    </location>
</feature>
<name>A0A955KWC9_9BACT</name>
<dbReference type="EMBL" id="JAGQLN010000003">
    <property type="protein sequence ID" value="MCA9376457.1"/>
    <property type="molecule type" value="Genomic_DNA"/>
</dbReference>
<accession>A0A955KWC9</accession>
<proteinExistence type="predicted"/>
<dbReference type="GO" id="GO:0016757">
    <property type="term" value="F:glycosyltransferase activity"/>
    <property type="evidence" value="ECO:0007669"/>
    <property type="project" value="UniProtKB-KW"/>
</dbReference>
<keyword evidence="2" id="KW-0328">Glycosyltransferase</keyword>
<dbReference type="AlphaFoldDB" id="A0A955KWC9"/>
<evidence type="ECO:0000313" key="3">
    <source>
        <dbReference type="Proteomes" id="UP000741282"/>
    </source>
</evidence>
<dbReference type="InterPro" id="IPR011990">
    <property type="entry name" value="TPR-like_helical_dom_sf"/>
</dbReference>
<evidence type="ECO:0000259" key="1">
    <source>
        <dbReference type="Pfam" id="PF00535"/>
    </source>
</evidence>
<reference evidence="2" key="1">
    <citation type="submission" date="2020-04" db="EMBL/GenBank/DDBJ databases">
        <authorList>
            <person name="Zhang T."/>
        </authorList>
    </citation>
    <scope>NUCLEOTIDE SEQUENCE</scope>
    <source>
        <strain evidence="2">HKST-UBA17</strain>
    </source>
</reference>